<organism evidence="4 5">
    <name type="scientific">Carnegiea gigantea</name>
    <dbReference type="NCBI Taxonomy" id="171969"/>
    <lineage>
        <taxon>Eukaryota</taxon>
        <taxon>Viridiplantae</taxon>
        <taxon>Streptophyta</taxon>
        <taxon>Embryophyta</taxon>
        <taxon>Tracheophyta</taxon>
        <taxon>Spermatophyta</taxon>
        <taxon>Magnoliopsida</taxon>
        <taxon>eudicotyledons</taxon>
        <taxon>Gunneridae</taxon>
        <taxon>Pentapetalae</taxon>
        <taxon>Caryophyllales</taxon>
        <taxon>Cactineae</taxon>
        <taxon>Cactaceae</taxon>
        <taxon>Cactoideae</taxon>
        <taxon>Echinocereeae</taxon>
        <taxon>Carnegiea</taxon>
    </lineage>
</organism>
<keyword evidence="1" id="KW-0880">Kelch repeat</keyword>
<comment type="caution">
    <text evidence="4">The sequence shown here is derived from an EMBL/GenBank/DDBJ whole genome shotgun (WGS) entry which is preliminary data.</text>
</comment>
<dbReference type="AlphaFoldDB" id="A0A9Q1QU02"/>
<sequence>MRWEKKCEAMKTGSGPGKRWGHTCNAIRGGKLVYVFGGYGQHNCQTNQVHVFDTDSQTWGEPPIKGTPPSPRDSHTCTAIASNTWVSPSVRGNGPEAREGHSAALVGKRLFIFGGCGKSMNNSDEVYYNDLYVLDTETFVWQRAVTSGTPPAARDSHSCSSWRNNIVVIGGEDEHDYYLSDVHILDTGSNDWFMLFCIVEKFADTLVWRELNTSGQLFPPRAGHSTIAFGKNLFVFGGFTDAQNLYDDLYMLDVDNGIWAKITATGDGPSARFSMSGDCLDPSKSGVLVFIGGCDKNLEALDDMYYLHTELVRDDGREERRLEKLSLRKQLKLKCQEQYIPVSGHDTALVAFGTADPGLPNHSQQSQQYFHLNTYRPTTGKRAFQAKVTKNFANGYTIETVIDGKPLHGILFSTSSSTTKPVPDRKKNAENVESLSKDQDPVTKLPTSHGSHIEAASASIMKDTGHSDAGQSQEVIITDPHNLVGSSSIAEGNKTDGAGASTTENMTTVENPPAIVQGSGVLPTNQDMEIDPVVLEFAISPSNIGRMVEPHCVALMTSLDRLGR</sequence>
<evidence type="ECO:0000256" key="1">
    <source>
        <dbReference type="ARBA" id="ARBA00022441"/>
    </source>
</evidence>
<dbReference type="PANTHER" id="PTHR46093:SF9">
    <property type="entry name" value="DCD DOMAIN-CONTAINING PROTEIN"/>
    <property type="match status" value="1"/>
</dbReference>
<feature type="compositionally biased region" description="Basic and acidic residues" evidence="3">
    <location>
        <begin position="422"/>
        <end position="441"/>
    </location>
</feature>
<dbReference type="Pfam" id="PF01344">
    <property type="entry name" value="Kelch_1"/>
    <property type="match status" value="1"/>
</dbReference>
<name>A0A9Q1QU02_9CARY</name>
<dbReference type="EMBL" id="JAKOGI010000005">
    <property type="protein sequence ID" value="KAJ8452250.1"/>
    <property type="molecule type" value="Genomic_DNA"/>
</dbReference>
<evidence type="ECO:0000313" key="5">
    <source>
        <dbReference type="Proteomes" id="UP001153076"/>
    </source>
</evidence>
<dbReference type="Pfam" id="PF24681">
    <property type="entry name" value="Kelch_KLHDC2_KLHL20_DRC7"/>
    <property type="match status" value="2"/>
</dbReference>
<dbReference type="Gene3D" id="2.120.10.80">
    <property type="entry name" value="Kelch-type beta propeller"/>
    <property type="match status" value="3"/>
</dbReference>
<keyword evidence="5" id="KW-1185">Reference proteome</keyword>
<proteinExistence type="predicted"/>
<dbReference type="PANTHER" id="PTHR46093">
    <property type="entry name" value="ACYL-COA-BINDING DOMAIN-CONTAINING PROTEIN 5"/>
    <property type="match status" value="1"/>
</dbReference>
<protein>
    <submittedName>
        <fullName evidence="4">Uncharacterized protein</fullName>
    </submittedName>
</protein>
<gene>
    <name evidence="4" type="ORF">Cgig2_006055</name>
</gene>
<dbReference type="SUPFAM" id="SSF117281">
    <property type="entry name" value="Kelch motif"/>
    <property type="match status" value="1"/>
</dbReference>
<evidence type="ECO:0000256" key="3">
    <source>
        <dbReference type="SAM" id="MobiDB-lite"/>
    </source>
</evidence>
<reference evidence="4" key="1">
    <citation type="submission" date="2022-04" db="EMBL/GenBank/DDBJ databases">
        <title>Carnegiea gigantea Genome sequencing and assembly v2.</title>
        <authorList>
            <person name="Copetti D."/>
            <person name="Sanderson M.J."/>
            <person name="Burquez A."/>
            <person name="Wojciechowski M.F."/>
        </authorList>
    </citation>
    <scope>NUCLEOTIDE SEQUENCE</scope>
    <source>
        <strain evidence="4">SGP5-SGP5p</strain>
        <tissue evidence="4">Aerial part</tissue>
    </source>
</reference>
<accession>A0A9Q1QU02</accession>
<keyword evidence="2" id="KW-0677">Repeat</keyword>
<dbReference type="Proteomes" id="UP001153076">
    <property type="component" value="Unassembled WGS sequence"/>
</dbReference>
<evidence type="ECO:0000313" key="4">
    <source>
        <dbReference type="EMBL" id="KAJ8452250.1"/>
    </source>
</evidence>
<dbReference type="OrthoDB" id="10251809at2759"/>
<evidence type="ECO:0000256" key="2">
    <source>
        <dbReference type="ARBA" id="ARBA00022737"/>
    </source>
</evidence>
<feature type="region of interest" description="Disordered" evidence="3">
    <location>
        <begin position="414"/>
        <end position="449"/>
    </location>
</feature>
<dbReference type="InterPro" id="IPR015915">
    <property type="entry name" value="Kelch-typ_b-propeller"/>
</dbReference>
<dbReference type="InterPro" id="IPR006652">
    <property type="entry name" value="Kelch_1"/>
</dbReference>